<evidence type="ECO:0000256" key="9">
    <source>
        <dbReference type="SAM" id="MobiDB-lite"/>
    </source>
</evidence>
<evidence type="ECO:0000313" key="12">
    <source>
        <dbReference type="Proteomes" id="UP000827986"/>
    </source>
</evidence>
<dbReference type="InterPro" id="IPR050779">
    <property type="entry name" value="Transglutaminase"/>
</dbReference>
<evidence type="ECO:0000256" key="5">
    <source>
        <dbReference type="ARBA" id="ARBA00022837"/>
    </source>
</evidence>
<keyword evidence="5" id="KW-0106">Calcium</keyword>
<dbReference type="GO" id="GO:0003810">
    <property type="term" value="F:protein-glutamine gamma-glutamyltransferase activity"/>
    <property type="evidence" value="ECO:0007669"/>
    <property type="project" value="UniProtKB-EC"/>
</dbReference>
<protein>
    <recommendedName>
        <fullName evidence="7">protein-glutamine gamma-glutamyltransferase</fullName>
        <ecNumber evidence="7">2.3.2.13</ecNumber>
    </recommendedName>
</protein>
<dbReference type="PROSITE" id="PS00547">
    <property type="entry name" value="TRANSGLUTAMINASES"/>
    <property type="match status" value="1"/>
</dbReference>
<dbReference type="AlphaFoldDB" id="A0A9D4AZ71"/>
<dbReference type="Pfam" id="PF00927">
    <property type="entry name" value="Transglut_C"/>
    <property type="match status" value="2"/>
</dbReference>
<dbReference type="InterPro" id="IPR008958">
    <property type="entry name" value="Transglutaminase_C"/>
</dbReference>
<reference evidence="11" key="1">
    <citation type="submission" date="2021-09" db="EMBL/GenBank/DDBJ databases">
        <title>The genome of Mauremys mutica provides insights into the evolution of semi-aquatic lifestyle.</title>
        <authorList>
            <person name="Gong S."/>
            <person name="Gao Y."/>
        </authorList>
    </citation>
    <scope>NUCLEOTIDE SEQUENCE</scope>
    <source>
        <strain evidence="11">MM-2020</strain>
        <tissue evidence="11">Muscle</tissue>
    </source>
</reference>
<feature type="region of interest" description="Disordered" evidence="9">
    <location>
        <begin position="845"/>
        <end position="867"/>
    </location>
</feature>
<dbReference type="InterPro" id="IPR001102">
    <property type="entry name" value="Transglutaminase_N"/>
</dbReference>
<dbReference type="FunFam" id="2.60.40.10:FF:000278">
    <property type="entry name" value="Protein-glutamine gamma-glutamyltransferase 2"/>
    <property type="match status" value="1"/>
</dbReference>
<dbReference type="InterPro" id="IPR013783">
    <property type="entry name" value="Ig-like_fold"/>
</dbReference>
<sequence length="867" mass="97253">MADLTPTQISWHPKANTSAHHTDRYTHAELIVRRGQGFIITLWFNRPWQTGDNLAFVTEIGPAPSEAHHTKAIFNLSEAGASGWTAVQGPSESSYMNFSISSPANAVIGRYKLSLQITSGNKVSSKFLGHFVLLFNPWCSGDDVHIANEDARQEYVLDENGIIFIGNANYIEARGWYYGQFQDDILNICLTMLDLSLYCRQDPVTDMFRRGDPKYVGRVISSMINGNDNDNGVLEGSWNDSFAEHENPSRWNGSMVILKKWYQENYKPVQYGQCWVFAGVMCTVMRCLGIPTRLISNFNSAHDADGNLSIDKYYDSAGKSLNISRDSSWDYHVWNEAWFSRRDLGTPYSGWQVLDSTPQEQSKGIFQCGPASVRAIKEGDVDLDYDTLFVFTEVNADCNQWIVYKDGTRKKVYCDTERIGKAISTKAVGSNSRVDVTNNYKYPEGSHKEREVYKKACAKARGSNLTERLSEAPNEGSSETVRKPEVSGVFKLVEPPVFGKDINLILILTNLSSEYKPVKVNLSASTILYTRRAVAEILQAATSVDLGSKEEKQIQLKISYAQYEKSLTDDKKILVTALCEVMHTQEAKMLVEKTITLETPTIFIKIPAQVVVNKPVTVEISYANPLPEPVKDCVVLVKLMNQEIKIDVAALAPRERSQIYFEFTPHRSGVMQLQVDFSCDKFAYVKGFETINVALESEIPHLTIPIHLLLVLLIQSQAHLAVPTVQKWVLTPVVKTQPFALQVVIPNPLYEPVAECVLTVEGSSLLKEQLSTEIDVLDSTNITGKRQAKEEKLQQMFNTERQTQYMAFGKSFSPTDRAVEEEPHKEGSEGITPYILRLAGENVPFTGPVQPREGRKTLPPPQNKATM</sequence>
<evidence type="ECO:0000256" key="3">
    <source>
        <dbReference type="ARBA" id="ARBA00022679"/>
    </source>
</evidence>
<dbReference type="Proteomes" id="UP000827986">
    <property type="component" value="Unassembled WGS sequence"/>
</dbReference>
<dbReference type="Gene3D" id="3.90.260.10">
    <property type="entry name" value="Transglutaminase-like"/>
    <property type="match status" value="1"/>
</dbReference>
<dbReference type="InterPro" id="IPR036238">
    <property type="entry name" value="Transglutaminase_C_sf"/>
</dbReference>
<organism evidence="11 12">
    <name type="scientific">Mauremys mutica</name>
    <name type="common">yellowpond turtle</name>
    <dbReference type="NCBI Taxonomy" id="74926"/>
    <lineage>
        <taxon>Eukaryota</taxon>
        <taxon>Metazoa</taxon>
        <taxon>Chordata</taxon>
        <taxon>Craniata</taxon>
        <taxon>Vertebrata</taxon>
        <taxon>Euteleostomi</taxon>
        <taxon>Archelosauria</taxon>
        <taxon>Testudinata</taxon>
        <taxon>Testudines</taxon>
        <taxon>Cryptodira</taxon>
        <taxon>Durocryptodira</taxon>
        <taxon>Testudinoidea</taxon>
        <taxon>Geoemydidae</taxon>
        <taxon>Geoemydinae</taxon>
        <taxon>Mauremys</taxon>
    </lineage>
</organism>
<dbReference type="InterPro" id="IPR038765">
    <property type="entry name" value="Papain-like_cys_pep_sf"/>
</dbReference>
<dbReference type="EC" id="2.3.2.13" evidence="7"/>
<dbReference type="PANTHER" id="PTHR11590:SF50">
    <property type="entry name" value="PROTEIN-GLUTAMINE GAMMA-GLUTAMYLTRANSFERASE 6"/>
    <property type="match status" value="1"/>
</dbReference>
<dbReference type="InterPro" id="IPR013808">
    <property type="entry name" value="Transglutaminase_AS"/>
</dbReference>
<evidence type="ECO:0000256" key="1">
    <source>
        <dbReference type="ARBA" id="ARBA00001913"/>
    </source>
</evidence>
<feature type="domain" description="Transglutaminase-like" evidence="10">
    <location>
        <begin position="266"/>
        <end position="358"/>
    </location>
</feature>
<keyword evidence="6" id="KW-0012">Acyltransferase</keyword>
<dbReference type="InterPro" id="IPR002931">
    <property type="entry name" value="Transglutaminase-like"/>
</dbReference>
<evidence type="ECO:0000256" key="8">
    <source>
        <dbReference type="ARBA" id="ARBA00051843"/>
    </source>
</evidence>
<dbReference type="EMBL" id="JAHDVG010000467">
    <property type="protein sequence ID" value="KAH1182007.1"/>
    <property type="molecule type" value="Genomic_DNA"/>
</dbReference>
<dbReference type="Gene3D" id="2.60.40.10">
    <property type="entry name" value="Immunoglobulins"/>
    <property type="match status" value="4"/>
</dbReference>
<comment type="catalytic activity">
    <reaction evidence="8">
        <text>L-glutaminyl-[protein] + L-lysyl-[protein] = [protein]-L-lysyl-N(6)-5-L-glutamyl-[protein] + NH4(+)</text>
        <dbReference type="Rhea" id="RHEA:54816"/>
        <dbReference type="Rhea" id="RHEA-COMP:9752"/>
        <dbReference type="Rhea" id="RHEA-COMP:10207"/>
        <dbReference type="Rhea" id="RHEA-COMP:14005"/>
        <dbReference type="ChEBI" id="CHEBI:28938"/>
        <dbReference type="ChEBI" id="CHEBI:29969"/>
        <dbReference type="ChEBI" id="CHEBI:30011"/>
        <dbReference type="ChEBI" id="CHEBI:138370"/>
        <dbReference type="EC" id="2.3.2.13"/>
    </reaction>
</comment>
<accession>A0A9D4AZ71</accession>
<dbReference type="SUPFAM" id="SSF54001">
    <property type="entry name" value="Cysteine proteinases"/>
    <property type="match status" value="1"/>
</dbReference>
<dbReference type="InterPro" id="IPR014756">
    <property type="entry name" value="Ig_E-set"/>
</dbReference>
<comment type="similarity">
    <text evidence="2">Belongs to the transglutaminase superfamily. Transglutaminase family.</text>
</comment>
<evidence type="ECO:0000259" key="10">
    <source>
        <dbReference type="SMART" id="SM00460"/>
    </source>
</evidence>
<evidence type="ECO:0000256" key="6">
    <source>
        <dbReference type="ARBA" id="ARBA00023315"/>
    </source>
</evidence>
<dbReference type="InterPro" id="IPR036985">
    <property type="entry name" value="Transglutaminase-like_sf"/>
</dbReference>
<name>A0A9D4AZ71_9SAUR</name>
<dbReference type="FunFam" id="2.60.40.10:FF:000171">
    <property type="entry name" value="protein-glutamine gamma-glutamyltransferase 6"/>
    <property type="match status" value="1"/>
</dbReference>
<feature type="compositionally biased region" description="Pro residues" evidence="9">
    <location>
        <begin position="858"/>
        <end position="867"/>
    </location>
</feature>
<dbReference type="Pfam" id="PF01841">
    <property type="entry name" value="Transglut_core"/>
    <property type="match status" value="1"/>
</dbReference>
<dbReference type="FunFam" id="2.60.40.10:FF:000090">
    <property type="entry name" value="Protein-glutamine gamma-glutamyltransferase 2"/>
    <property type="match status" value="1"/>
</dbReference>
<dbReference type="SMART" id="SM00460">
    <property type="entry name" value="TGc"/>
    <property type="match status" value="1"/>
</dbReference>
<gene>
    <name evidence="11" type="ORF">KIL84_009761</name>
</gene>
<evidence type="ECO:0000256" key="7">
    <source>
        <dbReference type="ARBA" id="ARBA00024222"/>
    </source>
</evidence>
<dbReference type="GO" id="GO:0005737">
    <property type="term" value="C:cytoplasm"/>
    <property type="evidence" value="ECO:0007669"/>
    <property type="project" value="TreeGrafter"/>
</dbReference>
<keyword evidence="12" id="KW-1185">Reference proteome</keyword>
<comment type="caution">
    <text evidence="11">The sequence shown here is derived from an EMBL/GenBank/DDBJ whole genome shotgun (WGS) entry which is preliminary data.</text>
</comment>
<proteinExistence type="inferred from homology"/>
<evidence type="ECO:0000313" key="11">
    <source>
        <dbReference type="EMBL" id="KAH1182007.1"/>
    </source>
</evidence>
<evidence type="ECO:0000256" key="2">
    <source>
        <dbReference type="ARBA" id="ARBA00005968"/>
    </source>
</evidence>
<dbReference type="GO" id="GO:0046872">
    <property type="term" value="F:metal ion binding"/>
    <property type="evidence" value="ECO:0007669"/>
    <property type="project" value="UniProtKB-KW"/>
</dbReference>
<dbReference type="SUPFAM" id="SSF49309">
    <property type="entry name" value="Transglutaminase, two C-terminal domains"/>
    <property type="match status" value="3"/>
</dbReference>
<comment type="cofactor">
    <cofactor evidence="1">
        <name>Ca(2+)</name>
        <dbReference type="ChEBI" id="CHEBI:29108"/>
    </cofactor>
</comment>
<keyword evidence="3" id="KW-0808">Transferase</keyword>
<dbReference type="SUPFAM" id="SSF81296">
    <property type="entry name" value="E set domains"/>
    <property type="match status" value="1"/>
</dbReference>
<evidence type="ECO:0000256" key="4">
    <source>
        <dbReference type="ARBA" id="ARBA00022723"/>
    </source>
</evidence>
<dbReference type="PANTHER" id="PTHR11590">
    <property type="entry name" value="PROTEIN-GLUTAMINE GAMMA-GLUTAMYLTRANSFERASE"/>
    <property type="match status" value="1"/>
</dbReference>
<keyword evidence="4" id="KW-0479">Metal-binding</keyword>
<dbReference type="Pfam" id="PF00868">
    <property type="entry name" value="Transglut_N"/>
    <property type="match status" value="1"/>
</dbReference>
<dbReference type="FunFam" id="3.90.260.10:FF:000001">
    <property type="entry name" value="Protein-glutamine gamma-glutamyltransferase 2"/>
    <property type="match status" value="1"/>
</dbReference>